<reference evidence="1" key="1">
    <citation type="submission" date="2018-02" db="EMBL/GenBank/DDBJ databases">
        <authorList>
            <person name="Kim S.-K."/>
            <person name="Jung H.-I."/>
            <person name="Lee S.-W."/>
        </authorList>
    </citation>
    <scope>NUCLEOTIDE SEQUENCE</scope>
    <source>
        <strain evidence="1">SK3146</strain>
    </source>
</reference>
<sequence length="89" mass="9706">MYGRRKADASAAEANIYPSELQGREAYEALLDAIRSLVRRKSDEAQLRGGLIRYRCCGLVSPASDLPLPAIGQCNGELLVDLEVTEPLT</sequence>
<name>A0ABY4RM02_9BACL</name>
<evidence type="ECO:0000313" key="2">
    <source>
        <dbReference type="Proteomes" id="UP001057134"/>
    </source>
</evidence>
<accession>A0ABY4RM02</accession>
<organism evidence="1 2">
    <name type="scientific">Paenibacillus konkukensis</name>
    <dbReference type="NCBI Taxonomy" id="2020716"/>
    <lineage>
        <taxon>Bacteria</taxon>
        <taxon>Bacillati</taxon>
        <taxon>Bacillota</taxon>
        <taxon>Bacilli</taxon>
        <taxon>Bacillales</taxon>
        <taxon>Paenibacillaceae</taxon>
        <taxon>Paenibacillus</taxon>
    </lineage>
</organism>
<dbReference type="Proteomes" id="UP001057134">
    <property type="component" value="Chromosome"/>
</dbReference>
<keyword evidence="2" id="KW-1185">Reference proteome</keyword>
<evidence type="ECO:0000313" key="1">
    <source>
        <dbReference type="EMBL" id="UQZ82945.1"/>
    </source>
</evidence>
<dbReference type="EMBL" id="CP027059">
    <property type="protein sequence ID" value="UQZ82945.1"/>
    <property type="molecule type" value="Genomic_DNA"/>
</dbReference>
<protein>
    <submittedName>
        <fullName evidence="1">Uncharacterized protein</fullName>
    </submittedName>
</protein>
<gene>
    <name evidence="1" type="ORF">SK3146_02105</name>
</gene>
<reference evidence="1" key="2">
    <citation type="journal article" date="2021" name="J Anim Sci Technol">
        <title>Complete genome sequence of Paenibacillus konkukensis sp. nov. SK3146 as a potential probiotic strain.</title>
        <authorList>
            <person name="Jung H.I."/>
            <person name="Park S."/>
            <person name="Niu K.M."/>
            <person name="Lee S.W."/>
            <person name="Kothari D."/>
            <person name="Yi K.J."/>
            <person name="Kim S.K."/>
        </authorList>
    </citation>
    <scope>NUCLEOTIDE SEQUENCE</scope>
    <source>
        <strain evidence="1">SK3146</strain>
    </source>
</reference>
<proteinExistence type="predicted"/>
<dbReference type="RefSeq" id="WP_249865024.1">
    <property type="nucleotide sequence ID" value="NZ_CP027059.1"/>
</dbReference>